<dbReference type="OrthoDB" id="4076147at2759"/>
<evidence type="ECO:0000313" key="4">
    <source>
        <dbReference type="Proteomes" id="UP000005222"/>
    </source>
</evidence>
<keyword evidence="1" id="KW-0175">Coiled coil</keyword>
<reference evidence="2" key="1">
    <citation type="submission" date="2011-10" db="EMBL/GenBank/DDBJ databases">
        <authorList>
            <person name="Genoscope - CEA"/>
        </authorList>
    </citation>
    <scope>NUCLEOTIDE SEQUENCE</scope>
    <source>
        <strain evidence="2">CBS 7064</strain>
    </source>
</reference>
<name>G8YV51_PICSO</name>
<gene>
    <name evidence="2" type="primary">Piso0_000328</name>
    <name evidence="2" type="ORF">GNLVRS01_PISO0A06930g</name>
    <name evidence="3" type="ORF">GNLVRS01_PISO0B06997g</name>
</gene>
<proteinExistence type="predicted"/>
<evidence type="ECO:0000313" key="2">
    <source>
        <dbReference type="EMBL" id="CCE72734.1"/>
    </source>
</evidence>
<keyword evidence="4" id="KW-1185">Reference proteome</keyword>
<dbReference type="InParanoid" id="G8YV51"/>
<dbReference type="OMA" id="RMSTINK"/>
<dbReference type="EMBL" id="FO082058">
    <property type="protein sequence ID" value="CCE73295.1"/>
    <property type="molecule type" value="Genomic_DNA"/>
</dbReference>
<dbReference type="EMBL" id="FO082059">
    <property type="protein sequence ID" value="CCE72734.1"/>
    <property type="molecule type" value="Genomic_DNA"/>
</dbReference>
<accession>G8YV51</accession>
<dbReference type="eggNOG" id="ENOG502RPXT">
    <property type="taxonomic scope" value="Eukaryota"/>
</dbReference>
<evidence type="ECO:0000313" key="3">
    <source>
        <dbReference type="EMBL" id="CCE73295.1"/>
    </source>
</evidence>
<dbReference type="Proteomes" id="UP000005222">
    <property type="component" value="Chromosome B"/>
</dbReference>
<feature type="coiled-coil region" evidence="1">
    <location>
        <begin position="56"/>
        <end position="126"/>
    </location>
</feature>
<evidence type="ECO:0000256" key="1">
    <source>
        <dbReference type="SAM" id="Coils"/>
    </source>
</evidence>
<organism evidence="2 4">
    <name type="scientific">Pichia sorbitophila (strain ATCC MYA-4447 / BCRC 22081 / CBS 7064 / NBRC 10061 / NRRL Y-12695)</name>
    <name type="common">Hybrid yeast</name>
    <dbReference type="NCBI Taxonomy" id="559304"/>
    <lineage>
        <taxon>Eukaryota</taxon>
        <taxon>Fungi</taxon>
        <taxon>Dikarya</taxon>
        <taxon>Ascomycota</taxon>
        <taxon>Saccharomycotina</taxon>
        <taxon>Pichiomycetes</taxon>
        <taxon>Debaryomycetaceae</taxon>
        <taxon>Millerozyma</taxon>
    </lineage>
</organism>
<protein>
    <submittedName>
        <fullName evidence="2">Piso0_000328 protein</fullName>
    </submittedName>
</protein>
<dbReference type="AlphaFoldDB" id="G8YV51"/>
<dbReference type="Proteomes" id="UP000005222">
    <property type="component" value="Chromosome A"/>
</dbReference>
<sequence>MSNAANIDSLKELISTSPLQDESEGHGERNIELDLSKAEVLKYGEEDQNTEADDQVRRVETLLNQQSQKLQRIQERNELLKRRSKLLEEIENSEKQIHGKRRESSMRDQNKQLDALLIENSKLHTEAEYDYPEASNSSDDGHMLKDIHVLPSSNISARLKQAKRFFNDISIENIRSSTIYDEKSDIFKRTISYSVSTVFFRLPIAIVIDSRSDKVLQIDIPELSDKDGIIMNLMLLSKQYVDILLKNYIPKKKIDLIMFSLGSLTTCLKQRCHEICKVFEVFGSFIKNKKVKTNISKEANDHLITDISMRSKNSVTLLVPSKSSNEAYFKLDLIWEICVTDNILGVCGNELRLYITKEVNGVRQYDIKNGNSLFIGLVQEYGVIRSLKILFKSVFEIEV</sequence>
<dbReference type="HOGENOM" id="CLU_690997_0_0_1"/>
<reference evidence="4" key="2">
    <citation type="journal article" date="2012" name="G3 (Bethesda)">
        <title>Pichia sorbitophila, an interspecies yeast hybrid reveals early steps of genome resolution following polyploidization.</title>
        <authorList>
            <person name="Leh Louis V."/>
            <person name="Despons L."/>
            <person name="Friedrich A."/>
            <person name="Martin T."/>
            <person name="Durrens P."/>
            <person name="Casaregola S."/>
            <person name="Neuveglise C."/>
            <person name="Fairhead C."/>
            <person name="Marck C."/>
            <person name="Cruz J.A."/>
            <person name="Straub M.L."/>
            <person name="Kugler V."/>
            <person name="Sacerdot C."/>
            <person name="Uzunov Z."/>
            <person name="Thierry A."/>
            <person name="Weiss S."/>
            <person name="Bleykasten C."/>
            <person name="De Montigny J."/>
            <person name="Jacques N."/>
            <person name="Jung P."/>
            <person name="Lemaire M."/>
            <person name="Mallet S."/>
            <person name="Morel G."/>
            <person name="Richard G.F."/>
            <person name="Sarkar A."/>
            <person name="Savel G."/>
            <person name="Schacherer J."/>
            <person name="Seret M.L."/>
            <person name="Talla E."/>
            <person name="Samson G."/>
            <person name="Jubin C."/>
            <person name="Poulain J."/>
            <person name="Vacherie B."/>
            <person name="Barbe V."/>
            <person name="Pelletier E."/>
            <person name="Sherman D.J."/>
            <person name="Westhof E."/>
            <person name="Weissenbach J."/>
            <person name="Baret P.V."/>
            <person name="Wincker P."/>
            <person name="Gaillardin C."/>
            <person name="Dujon B."/>
            <person name="Souciet J.L."/>
        </authorList>
    </citation>
    <scope>NUCLEOTIDE SEQUENCE [LARGE SCALE GENOMIC DNA]</scope>
    <source>
        <strain evidence="4">ATCC MYA-4447 / BCRC 22081 / CBS 7064 / NBRC 10061 / NRRL Y-12695</strain>
    </source>
</reference>